<dbReference type="InterPro" id="IPR011992">
    <property type="entry name" value="EF-hand-dom_pair"/>
</dbReference>
<dbReference type="FunFam" id="1.10.238.10:FF:000031">
    <property type="entry name" value="Short stop, isoform J"/>
    <property type="match status" value="1"/>
</dbReference>
<dbReference type="SMART" id="SM00243">
    <property type="entry name" value="GAS2"/>
    <property type="match status" value="1"/>
</dbReference>
<dbReference type="GO" id="GO:0031122">
    <property type="term" value="P:cytoplasmic microtubule organization"/>
    <property type="evidence" value="ECO:0007669"/>
    <property type="project" value="TreeGrafter"/>
</dbReference>
<dbReference type="Pfam" id="PF21019">
    <property type="entry name" value="Spectrin_3"/>
    <property type="match status" value="1"/>
</dbReference>
<evidence type="ECO:0008006" key="15">
    <source>
        <dbReference type="Google" id="ProtNLM"/>
    </source>
</evidence>
<dbReference type="InterPro" id="IPR018247">
    <property type="entry name" value="EF_Hand_1_Ca_BS"/>
</dbReference>
<protein>
    <recommendedName>
        <fullName evidence="15">Microtubule-actin cross-linking factor 1</fullName>
    </recommendedName>
</protein>
<keyword evidence="5" id="KW-0106">Calcium</keyword>
<dbReference type="CDD" id="cd21188">
    <property type="entry name" value="CH_PLEC-like_rpt1"/>
    <property type="match status" value="1"/>
</dbReference>
<dbReference type="GO" id="GO:0005882">
    <property type="term" value="C:intermediate filament"/>
    <property type="evidence" value="ECO:0007669"/>
    <property type="project" value="TreeGrafter"/>
</dbReference>
<dbReference type="GO" id="GO:0008017">
    <property type="term" value="F:microtubule binding"/>
    <property type="evidence" value="ECO:0007669"/>
    <property type="project" value="InterPro"/>
</dbReference>
<dbReference type="InterPro" id="IPR018159">
    <property type="entry name" value="Spectrin/alpha-actinin"/>
</dbReference>
<reference evidence="13" key="1">
    <citation type="submission" date="2020-05" db="UniProtKB">
        <authorList>
            <consortium name="EnsemblMetazoa"/>
        </authorList>
    </citation>
    <scope>IDENTIFICATION</scope>
    <source>
        <strain evidence="13">Jacobina</strain>
    </source>
</reference>
<dbReference type="FunFam" id="1.20.58.60:FF:000030">
    <property type="entry name" value="Short stop, isoform K"/>
    <property type="match status" value="1"/>
</dbReference>
<dbReference type="InterPro" id="IPR003108">
    <property type="entry name" value="GAR_dom"/>
</dbReference>
<dbReference type="FunFam" id="1.10.418.10:FF:000048">
    <property type="entry name" value="Short stop, isoform B"/>
    <property type="match status" value="1"/>
</dbReference>
<dbReference type="CDD" id="cd21189">
    <property type="entry name" value="CH_PLEC-like_rpt2"/>
    <property type="match status" value="1"/>
</dbReference>
<feature type="coiled-coil region" evidence="8">
    <location>
        <begin position="1632"/>
        <end position="1666"/>
    </location>
</feature>
<dbReference type="EMBL" id="AJWK01025496">
    <property type="status" value="NOT_ANNOTATED_CDS"/>
    <property type="molecule type" value="Genomic_DNA"/>
</dbReference>
<organism evidence="13 14">
    <name type="scientific">Lutzomyia longipalpis</name>
    <name type="common">Sand fly</name>
    <dbReference type="NCBI Taxonomy" id="7200"/>
    <lineage>
        <taxon>Eukaryota</taxon>
        <taxon>Metazoa</taxon>
        <taxon>Ecdysozoa</taxon>
        <taxon>Arthropoda</taxon>
        <taxon>Hexapoda</taxon>
        <taxon>Insecta</taxon>
        <taxon>Pterygota</taxon>
        <taxon>Neoptera</taxon>
        <taxon>Endopterygota</taxon>
        <taxon>Diptera</taxon>
        <taxon>Nematocera</taxon>
        <taxon>Psychodoidea</taxon>
        <taxon>Psychodidae</taxon>
        <taxon>Lutzomyia</taxon>
        <taxon>Lutzomyia</taxon>
    </lineage>
</organism>
<keyword evidence="2" id="KW-0963">Cytoplasm</keyword>
<dbReference type="Pfam" id="PF02187">
    <property type="entry name" value="GAS2"/>
    <property type="match status" value="1"/>
</dbReference>
<dbReference type="FunFam" id="1.20.58.60:FF:000044">
    <property type="entry name" value="Short stop, isoform K"/>
    <property type="match status" value="1"/>
</dbReference>
<dbReference type="FunFam" id="1.20.58.60:FF:000001">
    <property type="entry name" value="Microtubule-actin cross-linking factor 1"/>
    <property type="match status" value="3"/>
</dbReference>
<feature type="coiled-coil region" evidence="8">
    <location>
        <begin position="1873"/>
        <end position="1900"/>
    </location>
</feature>
<keyword evidence="14" id="KW-1185">Reference proteome</keyword>
<dbReference type="VEuPathDB" id="VectorBase:LLOJ007638"/>
<evidence type="ECO:0000256" key="2">
    <source>
        <dbReference type="ARBA" id="ARBA00022490"/>
    </source>
</evidence>
<dbReference type="InterPro" id="IPR001715">
    <property type="entry name" value="CH_dom"/>
</dbReference>
<dbReference type="Gene3D" id="1.10.418.10">
    <property type="entry name" value="Calponin-like domain"/>
    <property type="match status" value="2"/>
</dbReference>
<dbReference type="InterPro" id="IPR036872">
    <property type="entry name" value="CH_dom_sf"/>
</dbReference>
<dbReference type="PANTHER" id="PTHR23169">
    <property type="entry name" value="ENVOPLAKIN"/>
    <property type="match status" value="1"/>
</dbReference>
<proteinExistence type="predicted"/>
<evidence type="ECO:0000256" key="9">
    <source>
        <dbReference type="SAM" id="MobiDB-lite"/>
    </source>
</evidence>
<dbReference type="GO" id="GO:0005737">
    <property type="term" value="C:cytoplasm"/>
    <property type="evidence" value="ECO:0007669"/>
    <property type="project" value="UniProtKB-ARBA"/>
</dbReference>
<feature type="compositionally biased region" description="Polar residues" evidence="9">
    <location>
        <begin position="4989"/>
        <end position="5020"/>
    </location>
</feature>
<evidence type="ECO:0000256" key="8">
    <source>
        <dbReference type="SAM" id="Coils"/>
    </source>
</evidence>
<dbReference type="GO" id="GO:0005886">
    <property type="term" value="C:plasma membrane"/>
    <property type="evidence" value="ECO:0007669"/>
    <property type="project" value="UniProtKB-SubCell"/>
</dbReference>
<dbReference type="InterPro" id="IPR036534">
    <property type="entry name" value="GAR_dom_sf"/>
</dbReference>
<dbReference type="InterPro" id="IPR043197">
    <property type="entry name" value="Plakin"/>
</dbReference>
<dbReference type="FunFam" id="1.10.418.10:FF:000022">
    <property type="entry name" value="Short stop, isoform K"/>
    <property type="match status" value="1"/>
</dbReference>
<dbReference type="SUPFAM" id="SSF143575">
    <property type="entry name" value="GAS2 domain-like"/>
    <property type="match status" value="1"/>
</dbReference>
<dbReference type="Pfam" id="PF00435">
    <property type="entry name" value="Spectrin"/>
    <property type="match status" value="17"/>
</dbReference>
<keyword evidence="4" id="KW-0677">Repeat</keyword>
<dbReference type="EMBL" id="AJWK01025491">
    <property type="status" value="NOT_ANNOTATED_CDS"/>
    <property type="molecule type" value="Genomic_DNA"/>
</dbReference>
<dbReference type="VEuPathDB" id="VectorBase:LLONM1_011796"/>
<feature type="region of interest" description="Disordered" evidence="9">
    <location>
        <begin position="4545"/>
        <end position="4581"/>
    </location>
</feature>
<feature type="compositionally biased region" description="Polar residues" evidence="9">
    <location>
        <begin position="4939"/>
        <end position="4949"/>
    </location>
</feature>
<feature type="compositionally biased region" description="Low complexity" evidence="9">
    <location>
        <begin position="4956"/>
        <end position="4976"/>
    </location>
</feature>
<dbReference type="Pfam" id="PF17902">
    <property type="entry name" value="SH3_10"/>
    <property type="match status" value="1"/>
</dbReference>
<feature type="coiled-coil region" evidence="8">
    <location>
        <begin position="3976"/>
        <end position="4003"/>
    </location>
</feature>
<feature type="coiled-coil region" evidence="8">
    <location>
        <begin position="4073"/>
        <end position="4100"/>
    </location>
</feature>
<dbReference type="PROSITE" id="PS50021">
    <property type="entry name" value="CH"/>
    <property type="match status" value="2"/>
</dbReference>
<dbReference type="GO" id="GO:0005198">
    <property type="term" value="F:structural molecule activity"/>
    <property type="evidence" value="ECO:0007669"/>
    <property type="project" value="TreeGrafter"/>
</dbReference>
<dbReference type="Proteomes" id="UP000092461">
    <property type="component" value="Unassembled WGS sequence"/>
</dbReference>
<dbReference type="PROSITE" id="PS51460">
    <property type="entry name" value="GAR"/>
    <property type="match status" value="1"/>
</dbReference>
<dbReference type="Gene3D" id="3.30.920.20">
    <property type="entry name" value="Gas2-like domain"/>
    <property type="match status" value="1"/>
</dbReference>
<evidence type="ECO:0000313" key="14">
    <source>
        <dbReference type="Proteomes" id="UP000092461"/>
    </source>
</evidence>
<dbReference type="SUPFAM" id="SSF47576">
    <property type="entry name" value="Calponin-homology domain, CH-domain"/>
    <property type="match status" value="1"/>
</dbReference>
<feature type="domain" description="EF-hand" evidence="11">
    <location>
        <begin position="4649"/>
        <end position="4684"/>
    </location>
</feature>
<dbReference type="Gene3D" id="1.20.58.60">
    <property type="match status" value="28"/>
</dbReference>
<dbReference type="GO" id="GO:0042060">
    <property type="term" value="P:wound healing"/>
    <property type="evidence" value="ECO:0007669"/>
    <property type="project" value="TreeGrafter"/>
</dbReference>
<dbReference type="GO" id="GO:0045104">
    <property type="term" value="P:intermediate filament cytoskeleton organization"/>
    <property type="evidence" value="ECO:0007669"/>
    <property type="project" value="InterPro"/>
</dbReference>
<feature type="domain" description="Calponin-homology (CH)" evidence="10">
    <location>
        <begin position="133"/>
        <end position="238"/>
    </location>
</feature>
<dbReference type="EMBL" id="AJWK01025494">
    <property type="status" value="NOT_ANNOTATED_CDS"/>
    <property type="molecule type" value="Genomic_DNA"/>
</dbReference>
<name>A0A1B0CRY9_LUTLO</name>
<dbReference type="Pfam" id="PF13499">
    <property type="entry name" value="EF-hand_7"/>
    <property type="match status" value="1"/>
</dbReference>
<keyword evidence="6" id="KW-0009">Actin-binding</keyword>
<feature type="domain" description="EF-hand" evidence="11">
    <location>
        <begin position="4685"/>
        <end position="4720"/>
    </location>
</feature>
<dbReference type="InterPro" id="IPR041615">
    <property type="entry name" value="Desmoplakin_SH3"/>
</dbReference>
<dbReference type="EMBL" id="AJWK01025500">
    <property type="status" value="NOT_ANNOTATED_CDS"/>
    <property type="molecule type" value="Genomic_DNA"/>
</dbReference>
<dbReference type="SMART" id="SM00054">
    <property type="entry name" value="EFh"/>
    <property type="match status" value="2"/>
</dbReference>
<evidence type="ECO:0000259" key="11">
    <source>
        <dbReference type="PROSITE" id="PS50222"/>
    </source>
</evidence>
<evidence type="ECO:0000256" key="4">
    <source>
        <dbReference type="ARBA" id="ARBA00022737"/>
    </source>
</evidence>
<feature type="coiled-coil region" evidence="8">
    <location>
        <begin position="3363"/>
        <end position="3397"/>
    </location>
</feature>
<dbReference type="EnsemblMetazoa" id="LLOJ007638-RA">
    <property type="protein sequence ID" value="LLOJ007638-PA"/>
    <property type="gene ID" value="LLOJ007638"/>
</dbReference>
<dbReference type="EMBL" id="AJWK01025498">
    <property type="status" value="NOT_ANNOTATED_CDS"/>
    <property type="molecule type" value="Genomic_DNA"/>
</dbReference>
<dbReference type="InterPro" id="IPR001589">
    <property type="entry name" value="Actinin_actin-bd_CS"/>
</dbReference>
<comment type="subcellular location">
    <subcellularLocation>
        <location evidence="1">Cytoplasm</location>
        <location evidence="1">Cytoskeleton</location>
    </subcellularLocation>
</comment>
<feature type="compositionally biased region" description="Low complexity" evidence="9">
    <location>
        <begin position="4914"/>
        <end position="4926"/>
    </location>
</feature>
<dbReference type="PROSITE" id="PS00020">
    <property type="entry name" value="ACTININ_2"/>
    <property type="match status" value="1"/>
</dbReference>
<dbReference type="PROSITE" id="PS50222">
    <property type="entry name" value="EF_HAND_2"/>
    <property type="match status" value="2"/>
</dbReference>
<dbReference type="GO" id="GO:0005509">
    <property type="term" value="F:calcium ion binding"/>
    <property type="evidence" value="ECO:0007669"/>
    <property type="project" value="InterPro"/>
</dbReference>
<feature type="coiled-coil region" evidence="8">
    <location>
        <begin position="4481"/>
        <end position="4508"/>
    </location>
</feature>
<keyword evidence="7" id="KW-0206">Cytoskeleton</keyword>
<feature type="coiled-coil region" evidence="8">
    <location>
        <begin position="1395"/>
        <end position="1422"/>
    </location>
</feature>
<evidence type="ECO:0000313" key="13">
    <source>
        <dbReference type="EnsemblMetazoa" id="LLOJ007638-PA"/>
    </source>
</evidence>
<dbReference type="InterPro" id="IPR002017">
    <property type="entry name" value="Spectrin_repeat"/>
</dbReference>
<dbReference type="EMBL" id="AJWK01025495">
    <property type="status" value="NOT_ANNOTATED_CDS"/>
    <property type="molecule type" value="Genomic_DNA"/>
</dbReference>
<feature type="domain" description="GAR" evidence="12">
    <location>
        <begin position="4725"/>
        <end position="4792"/>
    </location>
</feature>
<dbReference type="Gene3D" id="1.10.238.10">
    <property type="entry name" value="EF-hand"/>
    <property type="match status" value="1"/>
</dbReference>
<evidence type="ECO:0000256" key="6">
    <source>
        <dbReference type="ARBA" id="ARBA00023203"/>
    </source>
</evidence>
<sequence length="5054" mass="582080">MENLLGYTDKNELYYRVSHFDERDAIQKKTFTKWVNKHLSKAGKRIHDLFEDLRDGRNLLTLLEPREKGNMRFHMLQNAQMALDFLRYKKIKLVNIRAEDIVDGNPKLTLGLIWTIILHFQISDIVVGHDDNLTAKEALMQWARKSTARYPGVKISDFTSSWRDGLAFSAIVHRNRPDILNWREAKASRPRERLETAFHVVEKEYGVTRLLDPEDVDTNEPDEKSLITYISSLYDVFPEPPAMHPLYDTDAQRRMHDYKEAAQEFLYWCKEKTSLLQERVFPASLIELKQLLADLHTFRTEEVAQKHQDLSNLNVIYEQLKKYFEAVTEEEIDVAYRPKALNSAWDRLMRALGDRERQLQQETDRLDSYDRLVDKVFREIKRIDFKLTDIESRIAKESRNLDRVHPIDAKNIVESIETDLRHLEQPLNQVSSDVSVLENSNCPEARELRKEVNKLCQRWSQIRATFHTNMVQKLAGLSYPIQETTVTRQTRTVLETRQVDTNPYFRDLQEYTEWCQNKLKKLLAAEYGTDLATVKSELHKHQQEHKTIDQFHSKIVHAERQKNNFSGDEYSLYVQRLNQLQNLYADLLSTSTKRLSDLDALQDFLVAATNELNWLNEKERIEINRDWADKNLDLSSVHHYYETLMSELETREMQFADIVDRGEKLVSQAHPAAKCIEAHLSALQYKWSWLLQLTLCLEIHLKHASEHHAFFQEVKEAESWLVKQEERLNSKYSQTEFGLDEGEALLRGMQELREEFNNYGDVVQALIQRSHTIVPLHERKQSVLQPKPVHSICSYKQGQVSIDKGQTHTLLDTYGRVKWRVQVRGTEALVPGVCFTLPPPNAKAIEDAERLRKHFDHLIALWQKKQLRLRQNMIFATIKVVKDWDFDQFVAMGPEQRNAIRRALNDDADKLIAEGDPNDPQLRRLRREMDEESKQASQRFLEQCIAIKTNLESLARELEHIISSPLPRDRDSLEYAKRIHGDFEVRLAQEEVPIKRFQETFRNIPLKTPALKKSLDNLLDLWNEINSQSKLHGQRLKLLEEGLMELEINEHVYEEVDADLANFSVVPNRLEELRDVLQRLHKLRSVVSAQQFHIDKMNTAVDQLGRMGVPTKVVGDLKRIHSTVEHFNVKWNNLERKLDARIRECESAQSFMTNLRSSQVKEETWIDGATEELMAMPPPTSAQELDQAIFEKYSVCEDELGKQLEWIGSVEAKLANIGGPSDVIKDEIDSHSRVVVTCLEQVRHISLTGGDAFSAPEVASLERRGNELKMRVDRANEICYKFSKKIIYLRDELVRLRTELSGFSSWLTGARRTLEEKEKSLHQLRIVPSNQDNIRDFVSDVIAHQADLRFITISVQKYFDDKAEFLHYLNDFRTTLPNRLSHVEQIVNSPIEQDLQQVTVQYKELLSRVNHLQDAMQTLGNRHREYNDSVEVAKKWLTEIQPRVDGVLAEPPSSDPVIIQSQMSQTKVLHSEVVSNGRLIDNAQQTLEALVRVLPKNTSSLEIQSLEMPVRNLRDRYEKLKGSLTNRANALEKILIQTQSVQGTLDKLVGLVLQAEEQFKHHWRPASLIKEQLLDQIRENKAFLQTLESHRGSISSFKMSGDVPKVMINKLQEAKVKFEQLHDRAIEHGDFLEKTLGELNKFNNEFGALEKEILNLQENVEGAEFNYLPAEYMNHMQEILNTKQQIEPMFHNCTQLGKDLISKRDVTNTGVVRDQVKHLENLWKNLVVTTTEKSNLYKQKSEHLNTYNKLRDQVRAWLESFEQRINKLSPVSVDHDVIQHQVDETQAIVREHRDYGVTIDKLNDLGAQYDSLIRAEIADKQRTAQSGTAKKISVTSIRRQSIDVQSGRVSETTPIQIQLSEINNRYNMAGVRLSDRQNELESLRDEIRRHRDNMKNLNGFLDKVQKRIPKETIDSNVEAEKCINQCRKILEEMYEKQNLLDSAKVMVKNLAVKKSQSPGVEVLKNELDGVCQRWKVLSDLCKEKIAMSEQLKDFLDTHNNLHGWLLGKERMLTVLGPISSDPRMVKTQVQQVQVLREDFRTQLPQLNHLQNVGKGLQQHFEVKSPEYELVTARLNALQNKWDDLYGQLNERANSLGAAANTTKEFDAGLSRLRESLRQINDNLDALPYDMDKDELLRKIDNLGRQLEGQRPLLADAEAAAANLCEVLEDPNSRADVNNRVAELAKQYETLQKKLDNRRAEAERALREGRQLAENCARILGWLSGEASGLTDKLLVSAHRPTLQHQIDTHEPVYHEIMAREHEVRMLINRGRDIQDNRVNDPNLQRDLDKISTQWDRVKRDVVDRHTRLQTCMEHCKQYHAGAQNFQNWLRAAEEKLSAIKLGVLKKAQLDHQLKELNVLRSEVWKKSGEYEILKGMGNTFLSACDVDKEPVQGELQSIKSRWEKLNADLNAKNQLFDTYLKKLGDFQDDLRNLDQNTRRCEDRLGAFDALGGASKDPKLIDRISTIIADTESLVKPLKALQADSRNISREVVDVGGNADHLISDVDAIGDRIDDLHAKLGDRFDELKSAALISSQLNERIKGFSVDLSEIEARVNNLQPPAREIPAVKQQLHEDANLQGRIQDLTEAIGEIHDTVKANYESSFSIDAMQTREQISGFLRTLDKARNQVRVHEDSLHRTLGSLEHFYNVYGSVTTVLKNVDGQIRALKAISSDLEQIRVQHEEFKAFTRKTITPLNNDVVECNQLGQELIRSAHGGVSTQVLEKDLEKLNELWNSIKVKWNERERRIDLGLLQSGKFQEALDGLSKWMADTEEMVANQKPPSADYKVVKAQLQEQKFLTKMLLDRQNSMTSLFNLGQEVIQGCDPAEVNSIQRQLKDLQVRFDNLQNVAQTRTLDLEEAMRMAKKFHEKIVPLSQWLNDAERAVKRMEFVPTDEELIHQRIREHDKLHEEILGKQRDFTELTDIAAQLMNLVGEDEGVILSDKVKNITDRYTGLVDASENIGNVLSASKQGLRNLVLSYQDVVEWMEGVEGKLHQYKVVPVQADAILEQMHNLVEINEDVANHAPQIEAIVDTGAELMKHITSDEALQLKDKLDSLQRRYGDIVNRGSDLLKHTQEALPLVQQFNEAHQRLVEWMQDTENILVATDISEPELFRMEGEIPQMRQVLETINSTGPQLSALSPGEGAVTIESLVARDNRRFDGIVDQIQRRAERLQLSKQRSKEVRNDVDELLEWFRDMEANLRDADAPALDPRIVRTQMSDHRKVNDEISSQRGRVRDALAAGKRVIRDFQPNQADLELKEKLEDLKDLVETVVGLSSDRLSCLDQVLSLSEHFADTHNTLMTWMDDLELKISNLGLPAIRSDQIAIQQDTNERLLQSVLDHKPLLSKQNKTGETLGTLVREEDVEKVYEILEEENARYAALKNELLNRQHALEQAMQESSQFADKIDGMLRALANTSDQVNQAEPISAHPPKIREQIADNKVLKNDLDNRSNAFGIVQKIAADVINKAPNKSDPVVKDISKKLDKLTKLWDDVQTKINKRGNALDDTFKVAQQFWENLKSTMDALKDLQENLKSLEAPAAQPQEIQKQQVALQEIRYDIDKTKPRVEDVRQTGNKLMSLCGEPEKPEVKKHIEDLDRAWDNITVLYAKREENLIDAMEKAMEFYDTLKSVTDFLDEYEEKFRKLGPIGTDVDAVKKQIEQLKTFKNHVDPYMVKIDSLNRQAMELTEKTGTEQAQSIRDLLNGVNRRWETLLHNMVERQKNLEHALLHLGQFQHALNELLVWIERTTDTLDQLKPVLGDPQLIEVELAKLKIVANDIQAHKSSVDTLNDAGRQLIESNKASHEASTTKDKLSTLNRKWSNLLQKASDRQHELEEYLKEAQRYFADVQDMLGYLGDVDAVIGASKPVGGLPETSSEQLQRFMEVFNELEQTRPKVETLLSQGREYVQKQNELKVPSNNLQHVLRTLKQRWDAILARASDKKIKLEIALKEATEFHDALQQFNEWLTKTEKTIQNLGPVSRVLETIQRQMEEHKELQKDGREYVQKQNELKVPSNNLQHVLRTLKQRWDAILARASDKKIKLEIALKEATEFHDALQQFNEWLTKTEKTIQNLGPVSRVLETIQRQMEEHKELQKDVSNHRETMLLLDKKGTHLKYFSQKQDVILIKNLLVSVQHRWERVVAKTSERTRALDHGYKEAQEFYDAWFSLVQYLREADEAINVLTADLATAKKPTNAKKCLERLQEIQRNVSQRQGQYDTVMRNGKQLKERAPKSDEPALTKMLAELKELWTRVCSVLTDRQRKLEETLLLSGQFSEALHALLEWLRKSKAKLSSDTPLYGDLDTVSKLIDAHNALKSELNSRSTQMQSVLKTGRQLEATADTRDISGNLTELQSLWDDVQDLARARSAKLEDAQREAEKLHKNVHMLLEWLGEAEQKLRFASAPNNEAQSLELLRESESFLRELREQEINKRDTLDLAHRILAKAHPEAIPIIKNWITIIESRWDEVLQWARGRKDKLETYLKSLKDLDETIDSLLAWLRSLENRLLELQHEPLPDEIPPLERLIEEHKVFMESIAARQQEVEVVCKPKPTTIQDARKQSRGRLAKSSQSRDQTPEKDRLPHIGPRFLTSSADMQFRSPRAQTLWEQWRIVWQMCWERQKRLHDHLLYLQDVERVKQFSWDEWRKRFLKYNNHKKSRLTDLFRKMDKDNNGLIPRDVFIDGIISTKFPTSRLEMETVADLFDRNGEGLIDWQEFIAALRPDWQERKPATDSDKIHDEVKRLVMLCTCRQKFRVFQVGEGKYRKLRLVRILRSTVMVRVGGGWVALDEFLVKNDPCRAKGRTNVELREQFTLADGVSQSMAAFRPRLSTPGAQDSSASSPILSSQGPIMKLMPIFERLRAQEQVPCAFPLHMGAGGTLFLRGDAWSTSLSPHAPHCHPSTHWIRERSQRSVAMSRPTRSSLSASTPDSLSDNESSSGIGRRFSARTTPSLSRTPGSREASKPGSRPSSRPGSKPPSRQGSQLSLDGSDDATPSRIPQRQTPTSSYPRVSRFGGTSTPKSNGTPLLSPSEREKNVKSGNLIILKKIIEKNYKANINEKKV</sequence>
<keyword evidence="8" id="KW-0175">Coiled coil</keyword>
<dbReference type="EMBL" id="AJWK01025497">
    <property type="status" value="NOT_ANNOTATED_CDS"/>
    <property type="molecule type" value="Genomic_DNA"/>
</dbReference>
<dbReference type="CDD" id="cd00176">
    <property type="entry name" value="SPEC"/>
    <property type="match status" value="13"/>
</dbReference>
<dbReference type="FunFam" id="1.20.58.60:FF:000055">
    <property type="entry name" value="Short stop, isoform K"/>
    <property type="match status" value="1"/>
</dbReference>
<dbReference type="Gene3D" id="2.30.30.40">
    <property type="entry name" value="SH3 Domains"/>
    <property type="match status" value="1"/>
</dbReference>
<evidence type="ECO:0000256" key="3">
    <source>
        <dbReference type="ARBA" id="ARBA00022553"/>
    </source>
</evidence>
<dbReference type="FunFam" id="1.20.58.60:FF:000042">
    <property type="entry name" value="Short stop, isoform N"/>
    <property type="match status" value="1"/>
</dbReference>
<keyword evidence="3" id="KW-0597">Phosphoprotein</keyword>
<dbReference type="PROSITE" id="PS00019">
    <property type="entry name" value="ACTININ_1"/>
    <property type="match status" value="1"/>
</dbReference>
<dbReference type="EMBL" id="AJWK01025493">
    <property type="status" value="NOT_ANNOTATED_CDS"/>
    <property type="molecule type" value="Genomic_DNA"/>
</dbReference>
<dbReference type="PROSITE" id="PS00018">
    <property type="entry name" value="EF_HAND_1"/>
    <property type="match status" value="1"/>
</dbReference>
<dbReference type="Pfam" id="PF00307">
    <property type="entry name" value="CH"/>
    <property type="match status" value="2"/>
</dbReference>
<dbReference type="CDD" id="cd00051">
    <property type="entry name" value="EFh"/>
    <property type="match status" value="1"/>
</dbReference>
<dbReference type="PANTHER" id="PTHR23169:SF23">
    <property type="entry name" value="SHORT STOP, ISOFORM H"/>
    <property type="match status" value="1"/>
</dbReference>
<feature type="coiled-coil region" evidence="8">
    <location>
        <begin position="2173"/>
        <end position="2211"/>
    </location>
</feature>
<evidence type="ECO:0000259" key="12">
    <source>
        <dbReference type="PROSITE" id="PS51460"/>
    </source>
</evidence>
<dbReference type="SUPFAM" id="SSF46966">
    <property type="entry name" value="Spectrin repeat"/>
    <property type="match status" value="27"/>
</dbReference>
<dbReference type="EMBL" id="AJWK01025492">
    <property type="status" value="NOT_ANNOTATED_CDS"/>
    <property type="molecule type" value="Genomic_DNA"/>
</dbReference>
<accession>A0A1B0CRY9</accession>
<evidence type="ECO:0000256" key="7">
    <source>
        <dbReference type="ARBA" id="ARBA00023212"/>
    </source>
</evidence>
<dbReference type="EMBL" id="AJWK01025499">
    <property type="status" value="NOT_ANNOTATED_CDS"/>
    <property type="molecule type" value="Genomic_DNA"/>
</dbReference>
<dbReference type="GO" id="GO:0003779">
    <property type="term" value="F:actin binding"/>
    <property type="evidence" value="ECO:0007669"/>
    <property type="project" value="UniProtKB-KW"/>
</dbReference>
<dbReference type="InterPro" id="IPR002048">
    <property type="entry name" value="EF_hand_dom"/>
</dbReference>
<evidence type="ECO:0000256" key="1">
    <source>
        <dbReference type="ARBA" id="ARBA00004245"/>
    </source>
</evidence>
<dbReference type="GO" id="GO:0030056">
    <property type="term" value="C:hemidesmosome"/>
    <property type="evidence" value="ECO:0007669"/>
    <property type="project" value="TreeGrafter"/>
</dbReference>
<feature type="domain" description="Calponin-homology (CH)" evidence="10">
    <location>
        <begin position="25"/>
        <end position="121"/>
    </location>
</feature>
<evidence type="ECO:0000259" key="10">
    <source>
        <dbReference type="PROSITE" id="PS50021"/>
    </source>
</evidence>
<dbReference type="FunFam" id="1.20.58.60:FF:000038">
    <property type="entry name" value="Short stop, isoform N"/>
    <property type="match status" value="1"/>
</dbReference>
<dbReference type="FunFam" id="1.20.58.60:FF:000040">
    <property type="entry name" value="Short stop, isoform N"/>
    <property type="match status" value="1"/>
</dbReference>
<dbReference type="SMART" id="SM00150">
    <property type="entry name" value="SPEC"/>
    <property type="match status" value="31"/>
</dbReference>
<dbReference type="SUPFAM" id="SSF47473">
    <property type="entry name" value="EF-hand"/>
    <property type="match status" value="1"/>
</dbReference>
<evidence type="ECO:0000256" key="5">
    <source>
        <dbReference type="ARBA" id="ARBA00022837"/>
    </source>
</evidence>
<feature type="region of interest" description="Disordered" evidence="9">
    <location>
        <begin position="4885"/>
        <end position="5031"/>
    </location>
</feature>
<dbReference type="SMART" id="SM00033">
    <property type="entry name" value="CH"/>
    <property type="match status" value="2"/>
</dbReference>